<dbReference type="Pfam" id="PF08282">
    <property type="entry name" value="Hydrolase_3"/>
    <property type="match status" value="2"/>
</dbReference>
<evidence type="ECO:0000313" key="1">
    <source>
        <dbReference type="EMBL" id="NOV96164.1"/>
    </source>
</evidence>
<dbReference type="EMBL" id="JABEZU010000001">
    <property type="protein sequence ID" value="NOV96164.1"/>
    <property type="molecule type" value="Genomic_DNA"/>
</dbReference>
<evidence type="ECO:0008006" key="3">
    <source>
        <dbReference type="Google" id="ProtNLM"/>
    </source>
</evidence>
<evidence type="ECO:0000313" key="2">
    <source>
        <dbReference type="Proteomes" id="UP000757540"/>
    </source>
</evidence>
<reference evidence="1 2" key="1">
    <citation type="submission" date="2020-05" db="EMBL/GenBank/DDBJ databases">
        <title>Genomic Encyclopedia of Type Strains, Phase III (KMG-III): the genomes of soil and plant-associated and newly described type strains.</title>
        <authorList>
            <person name="Whitman W."/>
        </authorList>
    </citation>
    <scope>NUCLEOTIDE SEQUENCE [LARGE SCALE GENOMIC DNA]</scope>
    <source>
        <strain evidence="1 2">KCTC 19046</strain>
    </source>
</reference>
<dbReference type="RefSeq" id="WP_171782391.1">
    <property type="nucleotide sequence ID" value="NZ_JABEZU010000001.1"/>
</dbReference>
<dbReference type="InterPro" id="IPR023214">
    <property type="entry name" value="HAD_sf"/>
</dbReference>
<sequence>MTSSTGRPQLVATDLDGTLLGADGTVSARTRATLQAVEAAGIEIVFVTARPPRWLPGLAHCVGGHGRVVCLGGAAVWDLATGTALEVDGFADQDLRDLVADLRSAVPDVALAFERTDGPVFDPWFPRGETGLPTSVRAVPVEETLPDGGTPAPPGSPVGKLLAVRPQAAASVRPGDVQHGGTPGDAAQEEFFATVRAAVGHRAHLAFSGAAGMAELLAPHVTKDAALARWCDRRGVAASDVWAFGDMPNDLPMLRWAGRGIAVANAHPDVLAAADAVVGHHADDGVAAALEELLTRV</sequence>
<gene>
    <name evidence="1" type="ORF">HDG69_000717</name>
</gene>
<organism evidence="1 2">
    <name type="scientific">Isoptericola halotolerans</name>
    <dbReference type="NCBI Taxonomy" id="300560"/>
    <lineage>
        <taxon>Bacteria</taxon>
        <taxon>Bacillati</taxon>
        <taxon>Actinomycetota</taxon>
        <taxon>Actinomycetes</taxon>
        <taxon>Micrococcales</taxon>
        <taxon>Promicromonosporaceae</taxon>
        <taxon>Isoptericola</taxon>
    </lineage>
</organism>
<keyword evidence="2" id="KW-1185">Reference proteome</keyword>
<dbReference type="Gene3D" id="3.40.50.1000">
    <property type="entry name" value="HAD superfamily/HAD-like"/>
    <property type="match status" value="2"/>
</dbReference>
<dbReference type="PANTHER" id="PTHR10000:SF8">
    <property type="entry name" value="HAD SUPERFAMILY HYDROLASE-LIKE, TYPE 3"/>
    <property type="match status" value="1"/>
</dbReference>
<dbReference type="PANTHER" id="PTHR10000">
    <property type="entry name" value="PHOSPHOSERINE PHOSPHATASE"/>
    <property type="match status" value="1"/>
</dbReference>
<dbReference type="SUPFAM" id="SSF56784">
    <property type="entry name" value="HAD-like"/>
    <property type="match status" value="1"/>
</dbReference>
<protein>
    <recommendedName>
        <fullName evidence="3">Haloacid dehalogenase</fullName>
    </recommendedName>
</protein>
<proteinExistence type="predicted"/>
<accession>A0ABX1ZZY1</accession>
<dbReference type="InterPro" id="IPR036412">
    <property type="entry name" value="HAD-like_sf"/>
</dbReference>
<name>A0ABX1ZZY1_9MICO</name>
<dbReference type="Proteomes" id="UP000757540">
    <property type="component" value="Unassembled WGS sequence"/>
</dbReference>
<comment type="caution">
    <text evidence="1">The sequence shown here is derived from an EMBL/GenBank/DDBJ whole genome shotgun (WGS) entry which is preliminary data.</text>
</comment>